<dbReference type="InterPro" id="IPR058031">
    <property type="entry name" value="AAA_lid_NorR"/>
</dbReference>
<evidence type="ECO:0000313" key="6">
    <source>
        <dbReference type="Proteomes" id="UP000321816"/>
    </source>
</evidence>
<dbReference type="InterPro" id="IPR000014">
    <property type="entry name" value="PAS"/>
</dbReference>
<name>A0A5C7F938_9BACI</name>
<feature type="domain" description="Sigma-54 factor interaction" evidence="3">
    <location>
        <begin position="337"/>
        <end position="559"/>
    </location>
</feature>
<feature type="domain" description="PAS" evidence="4">
    <location>
        <begin position="213"/>
        <end position="264"/>
    </location>
</feature>
<evidence type="ECO:0000313" key="5">
    <source>
        <dbReference type="EMBL" id="WWD80839.1"/>
    </source>
</evidence>
<dbReference type="Pfam" id="PF25601">
    <property type="entry name" value="AAA_lid_14"/>
    <property type="match status" value="1"/>
</dbReference>
<dbReference type="RefSeq" id="WP_147803238.1">
    <property type="nucleotide sequence ID" value="NZ_CP144914.1"/>
</dbReference>
<sequence>MHKQLLLVTGNNNTKAVLHAQLNMLLGDTISIRSIAVDEKQQNFRPDEFQIILFSSRSVREEFFQLYAFPLEQTHLLTGKRTINPEAFPRLLALPKSRVLVVNDDEESVNETAESIYQLGIDHLELIPFQTGRHFYDGVTTAVTPSEKDRCPPSISRIIDIDVRPFDMTTIIRVVDYLKLDETIASKLSERYLTKMVKLQESLLAKEDHTQKISDHYHELLNQMDDAILAFNHKGVITAVNQGMEKILSKAASIVIGSSIYEVISNRTLLQFIENKDTRGFLTIGEQEHVLYKTTTSSFSSTVVTVKSVEKAFEIEQTARREHRRKGLASKYTLQDIIGEHPLLTEAKDRSLKMAAADYPVLIYGETGVGKELFAHAVHHNSKQWQGPFFAVNCSAMSESLLHSELFGYEEGTFTGALKGGKRGLFELASGGTLFLDEIGELSTGVQAQLLRVLQEGEIRRIGGGSNIPVENRIIAATNKNLELEVREGRFRSDLFYRLNVLHFSVPPLRERKSDLPLLCKALLRENRKLSPEAEDILQKYDWPGNIRELKSTIAYAETTGGNVLTSGDLPEFFRKMRPRNAAPLTPDLFKLLDLLAEAASKGERVSLKKLAEKASADGYSLSIQQVRMRIQKLAEKGFVEKGSGRMGSTITTQGLSRLQEL</sequence>
<dbReference type="Gene3D" id="1.10.8.60">
    <property type="match status" value="1"/>
</dbReference>
<dbReference type="InterPro" id="IPR035965">
    <property type="entry name" value="PAS-like_dom_sf"/>
</dbReference>
<dbReference type="InterPro" id="IPR002078">
    <property type="entry name" value="Sigma_54_int"/>
</dbReference>
<reference evidence="5 6" key="1">
    <citation type="submission" date="2024-01" db="EMBL/GenBank/DDBJ databases">
        <title>Complete Genome Sequence of Alkalicoccus halolimnae BZ-SZ-XJ29T, a Moderately Halophilic Bacterium Isolated from a Salt Lake.</title>
        <authorList>
            <person name="Zhao B."/>
        </authorList>
    </citation>
    <scope>NUCLEOTIDE SEQUENCE [LARGE SCALE GENOMIC DNA]</scope>
    <source>
        <strain evidence="5 6">BZ-SZ-XJ29</strain>
    </source>
</reference>
<dbReference type="CDD" id="cd00009">
    <property type="entry name" value="AAA"/>
    <property type="match status" value="1"/>
</dbReference>
<organism evidence="5 6">
    <name type="scientific">Alkalicoccus halolimnae</name>
    <dbReference type="NCBI Taxonomy" id="1667239"/>
    <lineage>
        <taxon>Bacteria</taxon>
        <taxon>Bacillati</taxon>
        <taxon>Bacillota</taxon>
        <taxon>Bacilli</taxon>
        <taxon>Bacillales</taxon>
        <taxon>Bacillaceae</taxon>
        <taxon>Alkalicoccus</taxon>
    </lineage>
</organism>
<dbReference type="PANTHER" id="PTHR32071">
    <property type="entry name" value="TRANSCRIPTIONAL REGULATORY PROTEIN"/>
    <property type="match status" value="1"/>
</dbReference>
<dbReference type="FunFam" id="3.40.50.300:FF:000006">
    <property type="entry name" value="DNA-binding transcriptional regulator NtrC"/>
    <property type="match status" value="1"/>
</dbReference>
<proteinExistence type="predicted"/>
<dbReference type="Gene3D" id="3.40.50.300">
    <property type="entry name" value="P-loop containing nucleotide triphosphate hydrolases"/>
    <property type="match status" value="1"/>
</dbReference>
<keyword evidence="2" id="KW-0067">ATP-binding</keyword>
<dbReference type="SMART" id="SM00382">
    <property type="entry name" value="AAA"/>
    <property type="match status" value="1"/>
</dbReference>
<dbReference type="EMBL" id="CP144914">
    <property type="protein sequence ID" value="WWD80839.1"/>
    <property type="molecule type" value="Genomic_DNA"/>
</dbReference>
<dbReference type="PROSITE" id="PS50112">
    <property type="entry name" value="PAS"/>
    <property type="match status" value="1"/>
</dbReference>
<dbReference type="Proteomes" id="UP000321816">
    <property type="component" value="Chromosome"/>
</dbReference>
<accession>A0A5C7F938</accession>
<dbReference type="Pfam" id="PF08461">
    <property type="entry name" value="WHD_RNase_R"/>
    <property type="match status" value="1"/>
</dbReference>
<dbReference type="InterPro" id="IPR027417">
    <property type="entry name" value="P-loop_NTPase"/>
</dbReference>
<evidence type="ECO:0000256" key="1">
    <source>
        <dbReference type="ARBA" id="ARBA00022741"/>
    </source>
</evidence>
<dbReference type="Pfam" id="PF00989">
    <property type="entry name" value="PAS"/>
    <property type="match status" value="1"/>
</dbReference>
<dbReference type="OrthoDB" id="9803970at2"/>
<dbReference type="GO" id="GO:0005524">
    <property type="term" value="F:ATP binding"/>
    <property type="evidence" value="ECO:0007669"/>
    <property type="project" value="UniProtKB-KW"/>
</dbReference>
<dbReference type="InterPro" id="IPR003593">
    <property type="entry name" value="AAA+_ATPase"/>
</dbReference>
<evidence type="ECO:0000259" key="4">
    <source>
        <dbReference type="PROSITE" id="PS50112"/>
    </source>
</evidence>
<dbReference type="CDD" id="cd00130">
    <property type="entry name" value="PAS"/>
    <property type="match status" value="1"/>
</dbReference>
<gene>
    <name evidence="5" type="ORF">FTX54_004575</name>
</gene>
<evidence type="ECO:0000259" key="3">
    <source>
        <dbReference type="PROSITE" id="PS50045"/>
    </source>
</evidence>
<dbReference type="SUPFAM" id="SSF52540">
    <property type="entry name" value="P-loop containing nucleoside triphosphate hydrolases"/>
    <property type="match status" value="1"/>
</dbReference>
<dbReference type="PANTHER" id="PTHR32071:SF57">
    <property type="entry name" value="C4-DICARBOXYLATE TRANSPORT TRANSCRIPTIONAL REGULATORY PROTEIN DCTD"/>
    <property type="match status" value="1"/>
</dbReference>
<dbReference type="SUPFAM" id="SSF55785">
    <property type="entry name" value="PYP-like sensor domain (PAS domain)"/>
    <property type="match status" value="1"/>
</dbReference>
<dbReference type="PROSITE" id="PS00676">
    <property type="entry name" value="SIGMA54_INTERACT_2"/>
    <property type="match status" value="1"/>
</dbReference>
<dbReference type="AlphaFoldDB" id="A0A5C7F938"/>
<dbReference type="InterPro" id="IPR025662">
    <property type="entry name" value="Sigma_54_int_dom_ATP-bd_1"/>
</dbReference>
<dbReference type="InterPro" id="IPR025943">
    <property type="entry name" value="Sigma_54_int_dom_ATP-bd_2"/>
</dbReference>
<dbReference type="Pfam" id="PF00158">
    <property type="entry name" value="Sigma54_activat"/>
    <property type="match status" value="1"/>
</dbReference>
<dbReference type="InterPro" id="IPR013767">
    <property type="entry name" value="PAS_fold"/>
</dbReference>
<keyword evidence="1" id="KW-0547">Nucleotide-binding</keyword>
<dbReference type="Gene3D" id="3.30.450.20">
    <property type="entry name" value="PAS domain"/>
    <property type="match status" value="1"/>
</dbReference>
<dbReference type="InterPro" id="IPR013668">
    <property type="entry name" value="RNase_R_HTH_12"/>
</dbReference>
<evidence type="ECO:0000256" key="2">
    <source>
        <dbReference type="ARBA" id="ARBA00022840"/>
    </source>
</evidence>
<dbReference type="KEGG" id="ahal:FTX54_004575"/>
<dbReference type="SMART" id="SM00091">
    <property type="entry name" value="PAS"/>
    <property type="match status" value="1"/>
</dbReference>
<keyword evidence="6" id="KW-1185">Reference proteome</keyword>
<dbReference type="PROSITE" id="PS50045">
    <property type="entry name" value="SIGMA54_INTERACT_4"/>
    <property type="match status" value="1"/>
</dbReference>
<dbReference type="GO" id="GO:0006355">
    <property type="term" value="P:regulation of DNA-templated transcription"/>
    <property type="evidence" value="ECO:0007669"/>
    <property type="project" value="InterPro"/>
</dbReference>
<protein>
    <submittedName>
        <fullName evidence="5">Sigma 54-interacting transcriptional regulator</fullName>
    </submittedName>
</protein>
<dbReference type="PROSITE" id="PS00675">
    <property type="entry name" value="SIGMA54_INTERACT_1"/>
    <property type="match status" value="1"/>
</dbReference>